<evidence type="ECO:0000256" key="4">
    <source>
        <dbReference type="ARBA" id="ARBA00022989"/>
    </source>
</evidence>
<feature type="transmembrane region" description="Helical" evidence="7">
    <location>
        <begin position="401"/>
        <end position="424"/>
    </location>
</feature>
<keyword evidence="5 7" id="KW-0472">Membrane</keyword>
<evidence type="ECO:0000256" key="1">
    <source>
        <dbReference type="ARBA" id="ARBA00004141"/>
    </source>
</evidence>
<sequence>MTGPKRESPSPHVHEAQTVLAQDQAQEKETVHAGTTEAETDLYKVAWNGNQDVLNPKNWSARSRWVQLTVLGLLNFVTCLSSSMLAPALSSLVSDLDTHNSALTSLSLSIYVVGFALGPLITAPLSEMYGRIIVYHISSLLFLAFTSASAASSNIGMFIAFRFFSGCVGITPAALLGGSIGDLMPPSSMGKATGGIAIGSLIAPLIAPVIGGYLSEYAGWRWVLWLNTILYGAIAFPSLFILRETYAPILLSRKARRLRRETGDSRYRYCLDSNTSRTVAFKEALIRPLQFLVTSPIVFILSWEVAIVYGVQYLVFTTLELVFEQRYQFSPGSAGLTYLGDGIGAIAGVFATAMAMDKIAKKKASIDTQSAPEKVLWLLIPAGILVPAGLFWYGWSVEAKSFWLVPLIGLGVFGFAIMAVFMPVQVYLIRAFDHHSTSALAANNLLRSILGAVLPLAGLDMYATLGYGWGNSLLAFVSLATIPPTLLLVYRGGNMREKDHNVPKIRSSG</sequence>
<feature type="transmembrane region" description="Helical" evidence="7">
    <location>
        <begin position="192"/>
        <end position="210"/>
    </location>
</feature>
<evidence type="ECO:0000256" key="6">
    <source>
        <dbReference type="ARBA" id="ARBA00023180"/>
    </source>
</evidence>
<evidence type="ECO:0000256" key="2">
    <source>
        <dbReference type="ARBA" id="ARBA00008335"/>
    </source>
</evidence>
<feature type="transmembrane region" description="Helical" evidence="7">
    <location>
        <begin position="222"/>
        <end position="242"/>
    </location>
</feature>
<reference evidence="10" key="1">
    <citation type="journal article" date="2014" name="BMC Genomics">
        <title>The genome sequence of the biocontrol fungus Metarhizium anisopliae and comparative genomics of Metarhizium species.</title>
        <authorList>
            <person name="Pattemore J.A."/>
            <person name="Hane J.K."/>
            <person name="Williams A.H."/>
            <person name="Wilson B.A."/>
            <person name="Stodart B.J."/>
            <person name="Ash G.J."/>
        </authorList>
    </citation>
    <scope>NUCLEOTIDE SEQUENCE [LARGE SCALE GENOMIC DNA]</scope>
    <source>
        <strain evidence="10">BRIP 53293</strain>
    </source>
</reference>
<dbReference type="STRING" id="1291518.A0A0D9NU67"/>
<gene>
    <name evidence="9" type="ORF">H634G_08581</name>
</gene>
<dbReference type="InterPro" id="IPR036259">
    <property type="entry name" value="MFS_trans_sf"/>
</dbReference>
<feature type="transmembrane region" description="Helical" evidence="7">
    <location>
        <begin position="375"/>
        <end position="395"/>
    </location>
</feature>
<feature type="transmembrane region" description="Helical" evidence="7">
    <location>
        <begin position="157"/>
        <end position="180"/>
    </location>
</feature>
<dbReference type="PROSITE" id="PS50850">
    <property type="entry name" value="MFS"/>
    <property type="match status" value="1"/>
</dbReference>
<dbReference type="Gene3D" id="1.20.1250.20">
    <property type="entry name" value="MFS general substrate transporter like domains"/>
    <property type="match status" value="1"/>
</dbReference>
<keyword evidence="6" id="KW-0325">Glycoprotein</keyword>
<evidence type="ECO:0000256" key="3">
    <source>
        <dbReference type="ARBA" id="ARBA00022692"/>
    </source>
</evidence>
<feature type="transmembrane region" description="Helical" evidence="7">
    <location>
        <begin position="106"/>
        <end position="125"/>
    </location>
</feature>
<keyword evidence="4 7" id="KW-1133">Transmembrane helix</keyword>
<feature type="transmembrane region" description="Helical" evidence="7">
    <location>
        <begin position="291"/>
        <end position="315"/>
    </location>
</feature>
<accession>A0A0D9NU67</accession>
<evidence type="ECO:0000313" key="10">
    <source>
        <dbReference type="Proteomes" id="UP000054544"/>
    </source>
</evidence>
<proteinExistence type="inferred from homology"/>
<evidence type="ECO:0000256" key="7">
    <source>
        <dbReference type="SAM" id="Phobius"/>
    </source>
</evidence>
<name>A0A0D9NU67_METAN</name>
<feature type="transmembrane region" description="Helical" evidence="7">
    <location>
        <begin position="445"/>
        <end position="463"/>
    </location>
</feature>
<dbReference type="PANTHER" id="PTHR23502:SF68">
    <property type="entry name" value="MULTIDRUG TRANSPORTER, PUTATIVE (AFU_ORTHOLOGUE AFUA_3G01120)-RELATED"/>
    <property type="match status" value="1"/>
</dbReference>
<dbReference type="AlphaFoldDB" id="A0A0D9NU67"/>
<dbReference type="InterPro" id="IPR020846">
    <property type="entry name" value="MFS_dom"/>
</dbReference>
<evidence type="ECO:0000313" key="9">
    <source>
        <dbReference type="EMBL" id="KJK76175.1"/>
    </source>
</evidence>
<dbReference type="EMBL" id="KE384747">
    <property type="protein sequence ID" value="KJK76175.1"/>
    <property type="molecule type" value="Genomic_DNA"/>
</dbReference>
<dbReference type="GO" id="GO:0022857">
    <property type="term" value="F:transmembrane transporter activity"/>
    <property type="evidence" value="ECO:0007669"/>
    <property type="project" value="InterPro"/>
</dbReference>
<feature type="transmembrane region" description="Helical" evidence="7">
    <location>
        <begin position="335"/>
        <end position="355"/>
    </location>
</feature>
<feature type="transmembrane region" description="Helical" evidence="7">
    <location>
        <begin position="469"/>
        <end position="490"/>
    </location>
</feature>
<comment type="similarity">
    <text evidence="2">Belongs to the major facilitator superfamily.</text>
</comment>
<feature type="domain" description="Major facilitator superfamily (MFS) profile" evidence="8">
    <location>
        <begin position="67"/>
        <end position="495"/>
    </location>
</feature>
<organism evidence="9 10">
    <name type="scientific">Metarhizium anisopliae BRIP 53293</name>
    <dbReference type="NCBI Taxonomy" id="1291518"/>
    <lineage>
        <taxon>Eukaryota</taxon>
        <taxon>Fungi</taxon>
        <taxon>Dikarya</taxon>
        <taxon>Ascomycota</taxon>
        <taxon>Pezizomycotina</taxon>
        <taxon>Sordariomycetes</taxon>
        <taxon>Hypocreomycetidae</taxon>
        <taxon>Hypocreales</taxon>
        <taxon>Clavicipitaceae</taxon>
        <taxon>Metarhizium</taxon>
    </lineage>
</organism>
<dbReference type="Proteomes" id="UP000054544">
    <property type="component" value="Unassembled WGS sequence"/>
</dbReference>
<dbReference type="FunFam" id="1.20.1250.20:FF:000011">
    <property type="entry name" value="MFS multidrug transporter, putative"/>
    <property type="match status" value="1"/>
</dbReference>
<protein>
    <recommendedName>
        <fullName evidence="8">Major facilitator superfamily (MFS) profile domain-containing protein</fullName>
    </recommendedName>
</protein>
<dbReference type="GO" id="GO:0016020">
    <property type="term" value="C:membrane"/>
    <property type="evidence" value="ECO:0007669"/>
    <property type="project" value="UniProtKB-SubCell"/>
</dbReference>
<dbReference type="CDD" id="cd17323">
    <property type="entry name" value="MFS_Tpo1_MDR_like"/>
    <property type="match status" value="1"/>
</dbReference>
<feature type="transmembrane region" description="Helical" evidence="7">
    <location>
        <begin position="132"/>
        <end position="151"/>
    </location>
</feature>
<dbReference type="OrthoDB" id="5296287at2759"/>
<dbReference type="SUPFAM" id="SSF103473">
    <property type="entry name" value="MFS general substrate transporter"/>
    <property type="match status" value="1"/>
</dbReference>
<comment type="subcellular location">
    <subcellularLocation>
        <location evidence="1">Membrane</location>
        <topology evidence="1">Multi-pass membrane protein</topology>
    </subcellularLocation>
</comment>
<dbReference type="Pfam" id="PF07690">
    <property type="entry name" value="MFS_1"/>
    <property type="match status" value="1"/>
</dbReference>
<feature type="transmembrane region" description="Helical" evidence="7">
    <location>
        <begin position="65"/>
        <end position="86"/>
    </location>
</feature>
<keyword evidence="3 7" id="KW-0812">Transmembrane</keyword>
<keyword evidence="10" id="KW-1185">Reference proteome</keyword>
<dbReference type="PANTHER" id="PTHR23502">
    <property type="entry name" value="MAJOR FACILITATOR SUPERFAMILY"/>
    <property type="match status" value="1"/>
</dbReference>
<dbReference type="InterPro" id="IPR011701">
    <property type="entry name" value="MFS"/>
</dbReference>
<evidence type="ECO:0000259" key="8">
    <source>
        <dbReference type="PROSITE" id="PS50850"/>
    </source>
</evidence>
<evidence type="ECO:0000256" key="5">
    <source>
        <dbReference type="ARBA" id="ARBA00023136"/>
    </source>
</evidence>